<dbReference type="OrthoDB" id="10553196at2759"/>
<reference evidence="3" key="1">
    <citation type="submission" date="2019-05" db="EMBL/GenBank/DDBJ databases">
        <title>Annotation for the trematode Fasciolopsis buski.</title>
        <authorList>
            <person name="Choi Y.-J."/>
        </authorList>
    </citation>
    <scope>NUCLEOTIDE SEQUENCE</scope>
    <source>
        <strain evidence="3">HT</strain>
        <tissue evidence="3">Whole worm</tissue>
    </source>
</reference>
<comment type="caution">
    <text evidence="3">The sequence shown here is derived from an EMBL/GenBank/DDBJ whole genome shotgun (WGS) entry which is preliminary data.</text>
</comment>
<feature type="domain" description="Peptidase C19 ubiquitin carboxyl-terminal hydrolase" evidence="2">
    <location>
        <begin position="375"/>
        <end position="458"/>
    </location>
</feature>
<dbReference type="GO" id="GO:0016579">
    <property type="term" value="P:protein deubiquitination"/>
    <property type="evidence" value="ECO:0007669"/>
    <property type="project" value="InterPro"/>
</dbReference>
<dbReference type="AlphaFoldDB" id="A0A8E0S011"/>
<feature type="region of interest" description="Disordered" evidence="1">
    <location>
        <begin position="90"/>
        <end position="114"/>
    </location>
</feature>
<proteinExistence type="predicted"/>
<feature type="compositionally biased region" description="Basic and acidic residues" evidence="1">
    <location>
        <begin position="496"/>
        <end position="522"/>
    </location>
</feature>
<dbReference type="InterPro" id="IPR050164">
    <property type="entry name" value="Peptidase_C19"/>
</dbReference>
<feature type="compositionally biased region" description="Low complexity" evidence="1">
    <location>
        <begin position="479"/>
        <end position="495"/>
    </location>
</feature>
<name>A0A8E0S011_9TREM</name>
<evidence type="ECO:0000259" key="2">
    <source>
        <dbReference type="Pfam" id="PF00443"/>
    </source>
</evidence>
<evidence type="ECO:0000313" key="4">
    <source>
        <dbReference type="Proteomes" id="UP000728185"/>
    </source>
</evidence>
<dbReference type="PANTHER" id="PTHR24006">
    <property type="entry name" value="UBIQUITIN CARBOXYL-TERMINAL HYDROLASE"/>
    <property type="match status" value="1"/>
</dbReference>
<evidence type="ECO:0000313" key="3">
    <source>
        <dbReference type="EMBL" id="KAA0195361.1"/>
    </source>
</evidence>
<dbReference type="GO" id="GO:0005829">
    <property type="term" value="C:cytosol"/>
    <property type="evidence" value="ECO:0007669"/>
    <property type="project" value="TreeGrafter"/>
</dbReference>
<dbReference type="Gene3D" id="3.90.70.10">
    <property type="entry name" value="Cysteine proteinases"/>
    <property type="match status" value="1"/>
</dbReference>
<feature type="compositionally biased region" description="Polar residues" evidence="1">
    <location>
        <begin position="523"/>
        <end position="534"/>
    </location>
</feature>
<dbReference type="GO" id="GO:0004843">
    <property type="term" value="F:cysteine-type deubiquitinase activity"/>
    <property type="evidence" value="ECO:0007669"/>
    <property type="project" value="InterPro"/>
</dbReference>
<feature type="compositionally biased region" description="Polar residues" evidence="1">
    <location>
        <begin position="282"/>
        <end position="311"/>
    </location>
</feature>
<feature type="compositionally biased region" description="Low complexity" evidence="1">
    <location>
        <begin position="201"/>
        <end position="210"/>
    </location>
</feature>
<dbReference type="CDD" id="cd02257">
    <property type="entry name" value="Peptidase_C19"/>
    <property type="match status" value="1"/>
</dbReference>
<gene>
    <name evidence="3" type="ORF">FBUS_02538</name>
</gene>
<keyword evidence="4" id="KW-1185">Reference proteome</keyword>
<dbReference type="SUPFAM" id="SSF54001">
    <property type="entry name" value="Cysteine proteinases"/>
    <property type="match status" value="1"/>
</dbReference>
<protein>
    <recommendedName>
        <fullName evidence="2">Peptidase C19 ubiquitin carboxyl-terminal hydrolase domain-containing protein</fullName>
    </recommendedName>
</protein>
<dbReference type="InterPro" id="IPR001394">
    <property type="entry name" value="Peptidase_C19_UCH"/>
</dbReference>
<feature type="region of interest" description="Disordered" evidence="1">
    <location>
        <begin position="1"/>
        <end position="36"/>
    </location>
</feature>
<dbReference type="Proteomes" id="UP000728185">
    <property type="component" value="Unassembled WGS sequence"/>
</dbReference>
<dbReference type="EMBL" id="LUCM01003774">
    <property type="protein sequence ID" value="KAA0195361.1"/>
    <property type="molecule type" value="Genomic_DNA"/>
</dbReference>
<accession>A0A8E0S011</accession>
<feature type="region of interest" description="Disordered" evidence="1">
    <location>
        <begin position="230"/>
        <end position="321"/>
    </location>
</feature>
<dbReference type="PROSITE" id="PS00972">
    <property type="entry name" value="USP_1"/>
    <property type="match status" value="1"/>
</dbReference>
<feature type="compositionally biased region" description="Basic and acidic residues" evidence="1">
    <location>
        <begin position="232"/>
        <end position="244"/>
    </location>
</feature>
<organism evidence="3 4">
    <name type="scientific">Fasciolopsis buskii</name>
    <dbReference type="NCBI Taxonomy" id="27845"/>
    <lineage>
        <taxon>Eukaryota</taxon>
        <taxon>Metazoa</taxon>
        <taxon>Spiralia</taxon>
        <taxon>Lophotrochozoa</taxon>
        <taxon>Platyhelminthes</taxon>
        <taxon>Trematoda</taxon>
        <taxon>Digenea</taxon>
        <taxon>Plagiorchiida</taxon>
        <taxon>Echinostomata</taxon>
        <taxon>Echinostomatoidea</taxon>
        <taxon>Fasciolidae</taxon>
        <taxon>Fasciolopsis</taxon>
    </lineage>
</organism>
<dbReference type="Pfam" id="PF00443">
    <property type="entry name" value="UCH"/>
    <property type="match status" value="1"/>
</dbReference>
<feature type="region of interest" description="Disordered" evidence="1">
    <location>
        <begin position="187"/>
        <end position="217"/>
    </location>
</feature>
<evidence type="ECO:0000256" key="1">
    <source>
        <dbReference type="SAM" id="MobiDB-lite"/>
    </source>
</evidence>
<dbReference type="InterPro" id="IPR038765">
    <property type="entry name" value="Papain-like_cys_pep_sf"/>
</dbReference>
<dbReference type="GO" id="GO:0005634">
    <property type="term" value="C:nucleus"/>
    <property type="evidence" value="ECO:0007669"/>
    <property type="project" value="TreeGrafter"/>
</dbReference>
<dbReference type="InterPro" id="IPR018200">
    <property type="entry name" value="USP_CS"/>
</dbReference>
<sequence>MHSVTMPVAASRSTRKLSNALPTDCRDRAPPYHEGSMTNLTAHSRVANGTLVHDGLTSTRLNTAGDARTLELYGTSRSRSQSQIQLNPISSNISQTDSPGHPGIHSRDPQVVTRGPVSEMSGQLYRIGPQTERLAAPYSREASSRIYTPTVLDSNLVATTATSTLPHDWSVRKTTHYVTEAEVNQSEAIHGQRIASETRTSQPSSPPHQSTFANPNPLVAVRKYSHTTLPRGLDKFRDQSRLDRPAQLYDRPPSPARIERKLTPDLTWSHPQKFSSDRATDTMDSSGASSSRNVITGTNTVPRGMKNTTDQKPSRVLNLPPPPPYSAVANETEKGTDQPSIVNYSSVTNKNGTVLSEKPSEALVGLDAPHRGPHVGLMNHGNTCYMSVIFQCLRFTPSVYSLLTNSPSTNQNGKLFSNWNTEKNVQQDATEFLTCLLDMLHSEIKKNRDTTMNSTLSKNTQSIGMNGAICSAQESTVRSANAHSSNGSNSNNNKGENCDNKDKTSTKDNPEPIQRDWREQSAKKSLSPTRQTGKLATPPELARRFSSPWNKQLRGKKRSTFKRPCALICIDPASSDDKNVVESEPTHPAIR</sequence>
<feature type="region of interest" description="Disordered" evidence="1">
    <location>
        <begin position="474"/>
        <end position="559"/>
    </location>
</feature>